<evidence type="ECO:0000256" key="6">
    <source>
        <dbReference type="RuleBase" id="RU003943"/>
    </source>
</evidence>
<dbReference type="SUPFAM" id="SSF81345">
    <property type="entry name" value="ABC transporter involved in vitamin B12 uptake, BtuC"/>
    <property type="match status" value="1"/>
</dbReference>
<protein>
    <submittedName>
        <fullName evidence="8">Metal ABC transporter permease</fullName>
    </submittedName>
</protein>
<keyword evidence="4 7" id="KW-1133">Transmembrane helix</keyword>
<feature type="transmembrane region" description="Helical" evidence="7">
    <location>
        <begin position="110"/>
        <end position="128"/>
    </location>
</feature>
<dbReference type="AlphaFoldDB" id="A0A7C3N692"/>
<organism evidence="8">
    <name type="scientific">candidate division WOR-3 bacterium</name>
    <dbReference type="NCBI Taxonomy" id="2052148"/>
    <lineage>
        <taxon>Bacteria</taxon>
        <taxon>Bacteria division WOR-3</taxon>
    </lineage>
</organism>
<comment type="caution">
    <text evidence="8">The sequence shown here is derived from an EMBL/GenBank/DDBJ whole genome shotgun (WGS) entry which is preliminary data.</text>
</comment>
<evidence type="ECO:0000256" key="5">
    <source>
        <dbReference type="ARBA" id="ARBA00023136"/>
    </source>
</evidence>
<feature type="transmembrane region" description="Helical" evidence="7">
    <location>
        <begin position="88"/>
        <end position="104"/>
    </location>
</feature>
<feature type="transmembrane region" description="Helical" evidence="7">
    <location>
        <begin position="242"/>
        <end position="261"/>
    </location>
</feature>
<dbReference type="GO" id="GO:0010043">
    <property type="term" value="P:response to zinc ion"/>
    <property type="evidence" value="ECO:0007669"/>
    <property type="project" value="TreeGrafter"/>
</dbReference>
<evidence type="ECO:0000256" key="2">
    <source>
        <dbReference type="ARBA" id="ARBA00008034"/>
    </source>
</evidence>
<name>A0A7C3N692_UNCW3</name>
<comment type="similarity">
    <text evidence="2 6">Belongs to the ABC-3 integral membrane protein family.</text>
</comment>
<dbReference type="Gene3D" id="1.10.3470.10">
    <property type="entry name" value="ABC transporter involved in vitamin B12 uptake, BtuC"/>
    <property type="match status" value="1"/>
</dbReference>
<gene>
    <name evidence="8" type="ORF">ENS15_01920</name>
</gene>
<evidence type="ECO:0000256" key="4">
    <source>
        <dbReference type="ARBA" id="ARBA00022989"/>
    </source>
</evidence>
<evidence type="ECO:0000313" key="8">
    <source>
        <dbReference type="EMBL" id="HFK23399.1"/>
    </source>
</evidence>
<evidence type="ECO:0000256" key="1">
    <source>
        <dbReference type="ARBA" id="ARBA00004141"/>
    </source>
</evidence>
<accession>A0A7C3N692</accession>
<sequence length="269" mass="30562">MILQYKFLQLSILALFLYSILSSIIGSFVVLRKMTYISGGISHAAFGGLGLGVFLSLNPILTAIPFTLLFTSFLFFIGKKFRIENDSIVSIIWSLGMSLGIIFLNFKKGYTGYLLGYLFGNVLSINIFDISLLFMVLVLTLIIFFIFIKEFLFLSLDYEYAKIVGINSNLFDTIFYLLITLGIVVMIKISGVIVNIIFLTIAPLITKEIFTNIYKIVLFNFILNLFFSLTGLFISYQFDLPTGPSIVLVSITTFIIFKIYINFMKVYER</sequence>
<feature type="transmembrane region" description="Helical" evidence="7">
    <location>
        <begin position="12"/>
        <end position="31"/>
    </location>
</feature>
<feature type="transmembrane region" description="Helical" evidence="7">
    <location>
        <begin position="133"/>
        <end position="154"/>
    </location>
</feature>
<keyword evidence="6" id="KW-0813">Transport</keyword>
<evidence type="ECO:0000256" key="3">
    <source>
        <dbReference type="ARBA" id="ARBA00022692"/>
    </source>
</evidence>
<feature type="transmembrane region" description="Helical" evidence="7">
    <location>
        <begin position="217"/>
        <end position="236"/>
    </location>
</feature>
<evidence type="ECO:0000256" key="7">
    <source>
        <dbReference type="SAM" id="Phobius"/>
    </source>
</evidence>
<dbReference type="PANTHER" id="PTHR30477">
    <property type="entry name" value="ABC-TRANSPORTER METAL-BINDING PROTEIN"/>
    <property type="match status" value="1"/>
</dbReference>
<feature type="transmembrane region" description="Helical" evidence="7">
    <location>
        <begin position="51"/>
        <end position="76"/>
    </location>
</feature>
<dbReference type="InterPro" id="IPR037294">
    <property type="entry name" value="ABC_BtuC-like"/>
</dbReference>
<keyword evidence="5 7" id="KW-0472">Membrane</keyword>
<feature type="transmembrane region" description="Helical" evidence="7">
    <location>
        <begin position="174"/>
        <end position="205"/>
    </location>
</feature>
<dbReference type="InterPro" id="IPR001626">
    <property type="entry name" value="ABC_TroCD"/>
</dbReference>
<dbReference type="Pfam" id="PF00950">
    <property type="entry name" value="ABC-3"/>
    <property type="match status" value="1"/>
</dbReference>
<comment type="subcellular location">
    <subcellularLocation>
        <location evidence="6">Cell membrane</location>
        <topology evidence="6">Multi-pass membrane protein</topology>
    </subcellularLocation>
    <subcellularLocation>
        <location evidence="1">Membrane</location>
        <topology evidence="1">Multi-pass membrane protein</topology>
    </subcellularLocation>
</comment>
<reference evidence="8" key="1">
    <citation type="journal article" date="2020" name="mSystems">
        <title>Genome- and Community-Level Interaction Insights into Carbon Utilization and Element Cycling Functions of Hydrothermarchaeota in Hydrothermal Sediment.</title>
        <authorList>
            <person name="Zhou Z."/>
            <person name="Liu Y."/>
            <person name="Xu W."/>
            <person name="Pan J."/>
            <person name="Luo Z.H."/>
            <person name="Li M."/>
        </authorList>
    </citation>
    <scope>NUCLEOTIDE SEQUENCE [LARGE SCALE GENOMIC DNA]</scope>
    <source>
        <strain evidence="8">SpSt-464</strain>
    </source>
</reference>
<dbReference type="EMBL" id="DSTT01000002">
    <property type="protein sequence ID" value="HFK23399.1"/>
    <property type="molecule type" value="Genomic_DNA"/>
</dbReference>
<keyword evidence="3 6" id="KW-0812">Transmembrane</keyword>
<dbReference type="PANTHER" id="PTHR30477:SF18">
    <property type="entry name" value="METAL TRANSPORT SYSTEM MEMBRANE PROTEIN CT_417-RELATED"/>
    <property type="match status" value="1"/>
</dbReference>
<dbReference type="GO" id="GO:0043190">
    <property type="term" value="C:ATP-binding cassette (ABC) transporter complex"/>
    <property type="evidence" value="ECO:0007669"/>
    <property type="project" value="InterPro"/>
</dbReference>
<dbReference type="GO" id="GO:0055085">
    <property type="term" value="P:transmembrane transport"/>
    <property type="evidence" value="ECO:0007669"/>
    <property type="project" value="InterPro"/>
</dbReference>
<proteinExistence type="inferred from homology"/>